<evidence type="ECO:0000313" key="1">
    <source>
        <dbReference type="EMBL" id="SPL63549.1"/>
    </source>
</evidence>
<evidence type="ECO:0000313" key="2">
    <source>
        <dbReference type="Proteomes" id="UP000246073"/>
    </source>
</evidence>
<dbReference type="AlphaFoldDB" id="A0A2P9HHH4"/>
<protein>
    <submittedName>
        <fullName evidence="1">Uncharacterized protein</fullName>
    </submittedName>
</protein>
<organism evidence="1 2">
    <name type="scientific">Ochrobactrum soli</name>
    <dbReference type="NCBI Taxonomy" id="2448455"/>
    <lineage>
        <taxon>Bacteria</taxon>
        <taxon>Pseudomonadati</taxon>
        <taxon>Pseudomonadota</taxon>
        <taxon>Alphaproteobacteria</taxon>
        <taxon>Hyphomicrobiales</taxon>
        <taxon>Brucellaceae</taxon>
        <taxon>Brucella/Ochrobactrum group</taxon>
        <taxon>Ochrobactrum</taxon>
    </lineage>
</organism>
<accession>A0A2P9HHH4</accession>
<name>A0A2P9HHH4_9HYPH</name>
<gene>
    <name evidence="1" type="ORF">OHAE_3481</name>
</gene>
<reference evidence="2" key="1">
    <citation type="submission" date="2017-12" db="EMBL/GenBank/DDBJ databases">
        <authorList>
            <person name="Diaz M."/>
        </authorList>
    </citation>
    <scope>NUCLEOTIDE SEQUENCE [LARGE SCALE GENOMIC DNA]</scope>
    <source>
        <strain evidence="2">FI11154</strain>
    </source>
</reference>
<sequence>METMRGGIVLKNRHFLDNSVTFQILKQFALKYNPNTNYI</sequence>
<dbReference type="Proteomes" id="UP000246073">
    <property type="component" value="Unassembled WGS sequence"/>
</dbReference>
<dbReference type="EMBL" id="OOFM01000004">
    <property type="protein sequence ID" value="SPL63549.1"/>
    <property type="molecule type" value="Genomic_DNA"/>
</dbReference>
<proteinExistence type="predicted"/>